<organism evidence="1 2">
    <name type="scientific">Chitinophaga cymbidii</name>
    <dbReference type="NCBI Taxonomy" id="1096750"/>
    <lineage>
        <taxon>Bacteria</taxon>
        <taxon>Pseudomonadati</taxon>
        <taxon>Bacteroidota</taxon>
        <taxon>Chitinophagia</taxon>
        <taxon>Chitinophagales</taxon>
        <taxon>Chitinophagaceae</taxon>
        <taxon>Chitinophaga</taxon>
    </lineage>
</organism>
<comment type="caution">
    <text evidence="1">The sequence shown here is derived from an EMBL/GenBank/DDBJ whole genome shotgun (WGS) entry which is preliminary data.</text>
</comment>
<name>A0A512RGF8_9BACT</name>
<keyword evidence="2" id="KW-1185">Reference proteome</keyword>
<sequence>MLKSINYNTKVLPWLSRFFSPENLVTMESRLLFFTPKGPLCFVDYNSIMEGRTILNRIRQIAGSGRQGHEYQFTLFRKIKDRLVSIDEYFMPRFDLPSLEFFVETAFSKRS</sequence>
<evidence type="ECO:0000313" key="2">
    <source>
        <dbReference type="Proteomes" id="UP000321436"/>
    </source>
</evidence>
<proteinExistence type="predicted"/>
<accession>A0A512RGF8</accession>
<evidence type="ECO:0000313" key="1">
    <source>
        <dbReference type="EMBL" id="GEP94738.1"/>
    </source>
</evidence>
<dbReference type="Proteomes" id="UP000321436">
    <property type="component" value="Unassembled WGS sequence"/>
</dbReference>
<protein>
    <submittedName>
        <fullName evidence="1">Uncharacterized protein</fullName>
    </submittedName>
</protein>
<dbReference type="AlphaFoldDB" id="A0A512RGF8"/>
<dbReference type="EMBL" id="BKAU01000001">
    <property type="protein sequence ID" value="GEP94738.1"/>
    <property type="molecule type" value="Genomic_DNA"/>
</dbReference>
<gene>
    <name evidence="1" type="ORF">CCY01nite_09980</name>
</gene>
<reference evidence="1 2" key="1">
    <citation type="submission" date="2019-07" db="EMBL/GenBank/DDBJ databases">
        <title>Whole genome shotgun sequence of Chitinophaga cymbidii NBRC 109752.</title>
        <authorList>
            <person name="Hosoyama A."/>
            <person name="Uohara A."/>
            <person name="Ohji S."/>
            <person name="Ichikawa N."/>
        </authorList>
    </citation>
    <scope>NUCLEOTIDE SEQUENCE [LARGE SCALE GENOMIC DNA]</scope>
    <source>
        <strain evidence="1 2">NBRC 109752</strain>
    </source>
</reference>